<dbReference type="EMBL" id="UGOW01000001">
    <property type="protein sequence ID" value="STY18109.1"/>
    <property type="molecule type" value="Genomic_DNA"/>
</dbReference>
<reference evidence="2 4" key="1">
    <citation type="submission" date="2015-11" db="EMBL/GenBank/DDBJ databases">
        <title>Genomic analysis of 38 Legionella species identifies large and diverse effector repertoires.</title>
        <authorList>
            <person name="Burstein D."/>
            <person name="Amaro F."/>
            <person name="Zusman T."/>
            <person name="Lifshitz Z."/>
            <person name="Cohen O."/>
            <person name="Gilbert J.A."/>
            <person name="Pupko T."/>
            <person name="Shuman H.A."/>
            <person name="Segal G."/>
        </authorList>
    </citation>
    <scope>NUCLEOTIDE SEQUENCE [LARGE SCALE GENOMIC DNA]</scope>
    <source>
        <strain evidence="2 4">ATCC 49507</strain>
    </source>
</reference>
<dbReference type="EMBL" id="LNYR01000048">
    <property type="protein sequence ID" value="KTD43230.1"/>
    <property type="molecule type" value="Genomic_DNA"/>
</dbReference>
<dbReference type="Gene3D" id="6.20.250.80">
    <property type="match status" value="1"/>
</dbReference>
<dbReference type="Proteomes" id="UP000254230">
    <property type="component" value="Unassembled WGS sequence"/>
</dbReference>
<dbReference type="STRING" id="45072.Lqua_3131"/>
<dbReference type="OrthoDB" id="5642226at2"/>
<dbReference type="Pfam" id="PF20856">
    <property type="entry name" value="SdbC_C"/>
    <property type="match status" value="1"/>
</dbReference>
<accession>A0A378KV94</accession>
<feature type="domain" description="SdbC C-terminal" evidence="1">
    <location>
        <begin position="329"/>
        <end position="398"/>
    </location>
</feature>
<proteinExistence type="predicted"/>
<dbReference type="NCBIfam" id="NF045526">
    <property type="entry name" value="SdbBC"/>
    <property type="match status" value="1"/>
</dbReference>
<evidence type="ECO:0000313" key="2">
    <source>
        <dbReference type="EMBL" id="KTD43230.1"/>
    </source>
</evidence>
<dbReference type="SUPFAM" id="SSF53474">
    <property type="entry name" value="alpha/beta-Hydrolases"/>
    <property type="match status" value="1"/>
</dbReference>
<protein>
    <submittedName>
        <fullName evidence="2 3">SdbC</fullName>
    </submittedName>
</protein>
<evidence type="ECO:0000259" key="1">
    <source>
        <dbReference type="Pfam" id="PF20856"/>
    </source>
</evidence>
<dbReference type="InterPro" id="IPR029058">
    <property type="entry name" value="AB_hydrolase_fold"/>
</dbReference>
<sequence>MANSYLQIWLQRQIAAGTFPADREDWYISKGYGTSESTLDERFILFEQSLHQADSPYYQTFQDIALERREVEVTLANQMTCRTEVISFHNQNSDLMPISNGAGKHILYFTGIASLYQNCFGDITEAVRRTEASYYAFEYPGMRSLGGEVLEVNDLVNTGIAVTNDLLRKGISIDDIIFQGDSFGAAIANKVSDQFKQQSGVEIRCIMNNTFSTFQAAVQNVLNQTAWQKPLKPAVRPALRYLGWDIRPGDLYGKDTPYRIHVNHIGDLTLGHATLAELVESNSQIQDFVDPCPEDYREIRDSYNNLHWASLSAYGDQYLATKYGRNSDGLVDTHLADLSILVYENGQGVYTTLVCKYLSDSNKYVMEHPQSLSLEHLPQPLQSEAVSLCTLMLPTLPSLPSMPNLFRFFKRPVSDENEELLPQAQLTRNEPK</sequence>
<evidence type="ECO:0000313" key="4">
    <source>
        <dbReference type="Proteomes" id="UP000054639"/>
    </source>
</evidence>
<dbReference type="Proteomes" id="UP000054639">
    <property type="component" value="Unassembled WGS sequence"/>
</dbReference>
<gene>
    <name evidence="2" type="ORF">Lqua_3131</name>
    <name evidence="3" type="ORF">NCTC12376_01925</name>
</gene>
<dbReference type="RefSeq" id="WP_058475255.1">
    <property type="nucleotide sequence ID" value="NZ_CAAAIL010000010.1"/>
</dbReference>
<organism evidence="3 5">
    <name type="scientific">Legionella quateirensis</name>
    <dbReference type="NCBI Taxonomy" id="45072"/>
    <lineage>
        <taxon>Bacteria</taxon>
        <taxon>Pseudomonadati</taxon>
        <taxon>Pseudomonadota</taxon>
        <taxon>Gammaproteobacteria</taxon>
        <taxon>Legionellales</taxon>
        <taxon>Legionellaceae</taxon>
        <taxon>Legionella</taxon>
    </lineage>
</organism>
<reference evidence="3 5" key="2">
    <citation type="submission" date="2018-06" db="EMBL/GenBank/DDBJ databases">
        <authorList>
            <consortium name="Pathogen Informatics"/>
            <person name="Doyle S."/>
        </authorList>
    </citation>
    <scope>NUCLEOTIDE SEQUENCE [LARGE SCALE GENOMIC DNA]</scope>
    <source>
        <strain evidence="3 5">NCTC12376</strain>
    </source>
</reference>
<evidence type="ECO:0000313" key="5">
    <source>
        <dbReference type="Proteomes" id="UP000254230"/>
    </source>
</evidence>
<dbReference type="AlphaFoldDB" id="A0A378KV94"/>
<keyword evidence="4" id="KW-1185">Reference proteome</keyword>
<dbReference type="InterPro" id="IPR048613">
    <property type="entry name" value="SdbC_C"/>
</dbReference>
<evidence type="ECO:0000313" key="3">
    <source>
        <dbReference type="EMBL" id="STY18109.1"/>
    </source>
</evidence>
<name>A0A378KV94_9GAMM</name>